<dbReference type="PANTHER" id="PTHR48228">
    <property type="entry name" value="SUCCINYL-COA--D-CITRAMALATE COA-TRANSFERASE"/>
    <property type="match status" value="1"/>
</dbReference>
<dbReference type="EMBL" id="CP145607">
    <property type="protein sequence ID" value="WWM71051.1"/>
    <property type="molecule type" value="Genomic_DNA"/>
</dbReference>
<dbReference type="Gene3D" id="3.30.1540.10">
    <property type="entry name" value="formyl-coa transferase, domain 3"/>
    <property type="match status" value="1"/>
</dbReference>
<proteinExistence type="predicted"/>
<dbReference type="Gene3D" id="3.40.50.10540">
    <property type="entry name" value="Crotonobetainyl-coa:carnitine coa-transferase, domain 1"/>
    <property type="match status" value="1"/>
</dbReference>
<organism evidence="2 3">
    <name type="scientific">Sphingomonas kaistensis</name>
    <dbReference type="NCBI Taxonomy" id="298708"/>
    <lineage>
        <taxon>Bacteria</taxon>
        <taxon>Pseudomonadati</taxon>
        <taxon>Pseudomonadota</taxon>
        <taxon>Alphaproteobacteria</taxon>
        <taxon>Sphingomonadales</taxon>
        <taxon>Sphingomonadaceae</taxon>
        <taxon>Sphingomonas</taxon>
    </lineage>
</organism>
<evidence type="ECO:0000256" key="1">
    <source>
        <dbReference type="SAM" id="MobiDB-lite"/>
    </source>
</evidence>
<evidence type="ECO:0000313" key="2">
    <source>
        <dbReference type="EMBL" id="WWM71051.1"/>
    </source>
</evidence>
<dbReference type="RefSeq" id="WP_338504332.1">
    <property type="nucleotide sequence ID" value="NZ_CP145607.1"/>
</dbReference>
<dbReference type="SUPFAM" id="SSF89796">
    <property type="entry name" value="CoA-transferase family III (CaiB/BaiF)"/>
    <property type="match status" value="1"/>
</dbReference>
<dbReference type="Proteomes" id="UP001382935">
    <property type="component" value="Chromosome"/>
</dbReference>
<dbReference type="PANTHER" id="PTHR48228:SF5">
    <property type="entry name" value="ALPHA-METHYLACYL-COA RACEMASE"/>
    <property type="match status" value="1"/>
</dbReference>
<dbReference type="InterPro" id="IPR023606">
    <property type="entry name" value="CoA-Trfase_III_dom_1_sf"/>
</dbReference>
<feature type="region of interest" description="Disordered" evidence="1">
    <location>
        <begin position="314"/>
        <end position="339"/>
    </location>
</feature>
<keyword evidence="3" id="KW-1185">Reference proteome</keyword>
<dbReference type="InterPro" id="IPR003673">
    <property type="entry name" value="CoA-Trfase_fam_III"/>
</dbReference>
<dbReference type="InterPro" id="IPR050509">
    <property type="entry name" value="CoA-transferase_III"/>
</dbReference>
<dbReference type="Pfam" id="PF02515">
    <property type="entry name" value="CoA_transf_3"/>
    <property type="match status" value="1"/>
</dbReference>
<name>A0ABZ2G1S9_9SPHN</name>
<dbReference type="InterPro" id="IPR044855">
    <property type="entry name" value="CoA-Trfase_III_dom3_sf"/>
</dbReference>
<accession>A0ABZ2G1S9</accession>
<sequence>MAGALHGLTIIEMAGLGPGPFAGMMLADHGARVIRVERPGNLAVPNDPLTRSRESIALDLRQEEARDIVRRLAATADGLIEGYRPGVMERLGLGPERLLADNSRLVYGRVTGWGQTGPLAADAGHDINYLALTGLLSCIGEKDRPASAPLNLVADYGGGGLMLAFGMVAGLLAAQRSGEGQVIDAAMTDGAALTGALIYGLRAAGMWRDERQANLLDGGDPIYGCYACADGREVAVGAIEPQFRAALYDGLGVGQGASREAIAKVFATRSRDEWIEHFKGRNACVAPVLDLKEAPDHPHNRARDTFFDLDGVIQPRPAPRLEGTPPPPPRAPRPEGADGDAILAELGLGQGEVADLRARKVLL</sequence>
<protein>
    <submittedName>
        <fullName evidence="2">CaiB/BaiF CoA-transferase family protein</fullName>
    </submittedName>
</protein>
<evidence type="ECO:0000313" key="3">
    <source>
        <dbReference type="Proteomes" id="UP001382935"/>
    </source>
</evidence>
<reference evidence="2 3" key="1">
    <citation type="submission" date="2024-02" db="EMBL/GenBank/DDBJ databases">
        <title>Full genome sequence of Sphingomonas kaistensis.</title>
        <authorList>
            <person name="Poletto B.L."/>
            <person name="Silva G."/>
            <person name="Galante D."/>
            <person name="Campos K.R."/>
            <person name="Santos M.B.N."/>
            <person name="Sacchi C.T."/>
        </authorList>
    </citation>
    <scope>NUCLEOTIDE SEQUENCE [LARGE SCALE GENOMIC DNA]</scope>
    <source>
        <strain evidence="2 3">MA4R</strain>
    </source>
</reference>
<gene>
    <name evidence="2" type="ORF">V6R86_10280</name>
</gene>